<proteinExistence type="predicted"/>
<evidence type="ECO:0000313" key="2">
    <source>
        <dbReference type="EMBL" id="AKA62119.1"/>
    </source>
</evidence>
<accession>A0A0E3M150</accession>
<feature type="coiled-coil region" evidence="1">
    <location>
        <begin position="105"/>
        <end position="132"/>
    </location>
</feature>
<dbReference type="EMBL" id="KP313531">
    <property type="protein sequence ID" value="AKA62119.1"/>
    <property type="molecule type" value="Genomic_DNA"/>
</dbReference>
<dbReference type="InterPro" id="IPR014798">
    <property type="entry name" value="Ocr"/>
</dbReference>
<dbReference type="Pfam" id="PF08684">
    <property type="entry name" value="ocr"/>
    <property type="match status" value="1"/>
</dbReference>
<evidence type="ECO:0000313" key="3">
    <source>
        <dbReference type="Proteomes" id="UP000033026"/>
    </source>
</evidence>
<dbReference type="Proteomes" id="UP000033026">
    <property type="component" value="Genome"/>
</dbReference>
<keyword evidence="3" id="KW-1185">Reference proteome</keyword>
<sequence>MISTNTTHNEVTQMAMSNMTYSNVFAHAYEMLNENIRYDDIRDTDGLGDAIHEAADSAVPHYYSDIFSVMASDGIDLEFEDSGLMPDTKDVTCILQARIYEQLTIDLWEKAEDLLNEYLEEIEEEEEEVEEDEE</sequence>
<dbReference type="SUPFAM" id="SSF101059">
    <property type="entry name" value="B-form DNA mimic Ocr"/>
    <property type="match status" value="1"/>
</dbReference>
<name>A0A0E3M150_9CAUD</name>
<dbReference type="GeneID" id="26648273"/>
<keyword evidence="1" id="KW-0175">Coiled coil</keyword>
<dbReference type="Gene3D" id="1.20.120.780">
    <property type="entry name" value="DNA mimic ocr"/>
    <property type="match status" value="1"/>
</dbReference>
<organism evidence="2 3">
    <name type="scientific">Citrobacter phage phiCFP-1</name>
    <dbReference type="NCBI Taxonomy" id="1610508"/>
    <lineage>
        <taxon>Viruses</taxon>
        <taxon>Duplodnaviria</taxon>
        <taxon>Heunggongvirae</taxon>
        <taxon>Uroviricota</taxon>
        <taxon>Caudoviricetes</taxon>
        <taxon>Autographivirales</taxon>
        <taxon>Autotranscriptaviridae</taxon>
        <taxon>Studiervirinae</taxon>
        <taxon>Teetrevirus</taxon>
        <taxon>Teetrevirus CFP1</taxon>
    </lineage>
</organism>
<dbReference type="OrthoDB" id="17645at10239"/>
<reference evidence="2 3" key="1">
    <citation type="submission" date="2014-12" db="EMBL/GenBank/DDBJ databases">
        <title>Complete Genome of Citrobacter freundii phage phiCFP-1.</title>
        <authorList>
            <person name="Zhao X."/>
        </authorList>
    </citation>
    <scope>NUCLEOTIDE SEQUENCE [LARGE SCALE GENOMIC DNA]</scope>
</reference>
<dbReference type="KEGG" id="vg:26648273"/>
<evidence type="ECO:0008006" key="4">
    <source>
        <dbReference type="Google" id="ProtNLM"/>
    </source>
</evidence>
<gene>
    <name evidence="2" type="ORF">RU52_00001</name>
</gene>
<dbReference type="InterPro" id="IPR036207">
    <property type="entry name" value="B-form_Ocr"/>
</dbReference>
<evidence type="ECO:0000256" key="1">
    <source>
        <dbReference type="SAM" id="Coils"/>
    </source>
</evidence>
<dbReference type="RefSeq" id="YP_009205652.1">
    <property type="nucleotide sequence ID" value="NC_028880.1"/>
</dbReference>
<protein>
    <recommendedName>
        <fullName evidence="4">Protein kinase</fullName>
    </recommendedName>
</protein>